<dbReference type="SUPFAM" id="SSF50370">
    <property type="entry name" value="Ricin B-like lectins"/>
    <property type="match status" value="1"/>
</dbReference>
<evidence type="ECO:0008006" key="3">
    <source>
        <dbReference type="Google" id="ProtNLM"/>
    </source>
</evidence>
<dbReference type="AlphaFoldDB" id="A0A4Q2DAF0"/>
<keyword evidence="2" id="KW-1185">Reference proteome</keyword>
<dbReference type="OrthoDB" id="2820732at2759"/>
<dbReference type="Gene3D" id="2.80.10.50">
    <property type="match status" value="1"/>
</dbReference>
<proteinExistence type="predicted"/>
<dbReference type="InterPro" id="IPR035992">
    <property type="entry name" value="Ricin_B-like_lectins"/>
</dbReference>
<evidence type="ECO:0000313" key="2">
    <source>
        <dbReference type="Proteomes" id="UP000290288"/>
    </source>
</evidence>
<dbReference type="EMBL" id="SDEE01000549">
    <property type="protein sequence ID" value="RXW15474.1"/>
    <property type="molecule type" value="Genomic_DNA"/>
</dbReference>
<reference evidence="1 2" key="1">
    <citation type="submission" date="2019-01" db="EMBL/GenBank/DDBJ databases">
        <title>Draft genome sequence of Psathyrella aberdarensis IHI B618.</title>
        <authorList>
            <person name="Buettner E."/>
            <person name="Kellner H."/>
        </authorList>
    </citation>
    <scope>NUCLEOTIDE SEQUENCE [LARGE SCALE GENOMIC DNA]</scope>
    <source>
        <strain evidence="1 2">IHI B618</strain>
    </source>
</reference>
<organism evidence="1 2">
    <name type="scientific">Candolleomyces aberdarensis</name>
    <dbReference type="NCBI Taxonomy" id="2316362"/>
    <lineage>
        <taxon>Eukaryota</taxon>
        <taxon>Fungi</taxon>
        <taxon>Dikarya</taxon>
        <taxon>Basidiomycota</taxon>
        <taxon>Agaricomycotina</taxon>
        <taxon>Agaricomycetes</taxon>
        <taxon>Agaricomycetidae</taxon>
        <taxon>Agaricales</taxon>
        <taxon>Agaricineae</taxon>
        <taxon>Psathyrellaceae</taxon>
        <taxon>Candolleomyces</taxon>
    </lineage>
</organism>
<dbReference type="Proteomes" id="UP000290288">
    <property type="component" value="Unassembled WGS sequence"/>
</dbReference>
<name>A0A4Q2DAF0_9AGAR</name>
<comment type="caution">
    <text evidence="1">The sequence shown here is derived from an EMBL/GenBank/DDBJ whole genome shotgun (WGS) entry which is preliminary data.</text>
</comment>
<protein>
    <recommendedName>
        <fullName evidence="3">Ricin B lectin domain-containing protein</fullName>
    </recommendedName>
</protein>
<gene>
    <name evidence="1" type="ORF">EST38_g10382</name>
</gene>
<accession>A0A4Q2DAF0</accession>
<evidence type="ECO:0000313" key="1">
    <source>
        <dbReference type="EMBL" id="RXW15474.1"/>
    </source>
</evidence>
<sequence>MALVVGKKIITNVQHFNRVADLEGSAVNAPIIGFKRHGQANQIFNFEPTENTQVKISIRVGNQDVYVASVDPSAGAPLRGVDGGVFSLYTVHQRPGEVFKISIESGGRDLFWTLENDAEKTRVTLQPENGGANQLWAPEAV</sequence>